<gene>
    <name evidence="2" type="ORF">WY13_01863</name>
</gene>
<dbReference type="AlphaFoldDB" id="A0A168PPF2"/>
<dbReference type="Gene3D" id="3.40.970.10">
    <property type="entry name" value="Ribonuclease H1, N-terminal domain"/>
    <property type="match status" value="1"/>
</dbReference>
<dbReference type="GO" id="GO:0003676">
    <property type="term" value="F:nucleic acid binding"/>
    <property type="evidence" value="ECO:0007669"/>
    <property type="project" value="InterPro"/>
</dbReference>
<dbReference type="InterPro" id="IPR037056">
    <property type="entry name" value="RNase_H1_N_sf"/>
</dbReference>
<dbReference type="SUPFAM" id="SSF53098">
    <property type="entry name" value="Ribonuclease H-like"/>
    <property type="match status" value="1"/>
</dbReference>
<dbReference type="InterPro" id="IPR002156">
    <property type="entry name" value="RNaseH_domain"/>
</dbReference>
<name>A0A168PPF2_9CLOT</name>
<dbReference type="Proteomes" id="UP000077407">
    <property type="component" value="Unassembled WGS sequence"/>
</dbReference>
<evidence type="ECO:0000259" key="1">
    <source>
        <dbReference type="PROSITE" id="PS50879"/>
    </source>
</evidence>
<dbReference type="GO" id="GO:0004523">
    <property type="term" value="F:RNA-DNA hybrid ribonuclease activity"/>
    <property type="evidence" value="ECO:0007669"/>
    <property type="project" value="InterPro"/>
</dbReference>
<protein>
    <submittedName>
        <fullName evidence="2">RNase H</fullName>
    </submittedName>
</protein>
<dbReference type="PATRIC" id="fig|1538.10.peg.2305"/>
<evidence type="ECO:0000313" key="3">
    <source>
        <dbReference type="Proteomes" id="UP000077407"/>
    </source>
</evidence>
<reference evidence="2 3" key="1">
    <citation type="journal article" date="2015" name="Biotechnol. Bioeng.">
        <title>Genome sequence and phenotypic characterization of Caulobacter segnis.</title>
        <authorList>
            <person name="Patel S."/>
            <person name="Fletcher B."/>
            <person name="Scott D.C."/>
            <person name="Ely B."/>
        </authorList>
    </citation>
    <scope>NUCLEOTIDE SEQUENCE [LARGE SCALE GENOMIC DNA]</scope>
    <source>
        <strain evidence="2 3">ERI-2</strain>
    </source>
</reference>
<proteinExistence type="predicted"/>
<organism evidence="2 3">
    <name type="scientific">Clostridium ljungdahlii</name>
    <dbReference type="NCBI Taxonomy" id="1538"/>
    <lineage>
        <taxon>Bacteria</taxon>
        <taxon>Bacillati</taxon>
        <taxon>Bacillota</taxon>
        <taxon>Clostridia</taxon>
        <taxon>Eubacteriales</taxon>
        <taxon>Clostridiaceae</taxon>
        <taxon>Clostridium</taxon>
    </lineage>
</organism>
<dbReference type="InterPro" id="IPR012337">
    <property type="entry name" value="RNaseH-like_sf"/>
</dbReference>
<dbReference type="InterPro" id="IPR011320">
    <property type="entry name" value="RNase_H1_N"/>
</dbReference>
<evidence type="ECO:0000313" key="2">
    <source>
        <dbReference type="EMBL" id="OAA87998.1"/>
    </source>
</evidence>
<dbReference type="PROSITE" id="PS50879">
    <property type="entry name" value="RNASE_H_1"/>
    <property type="match status" value="1"/>
</dbReference>
<dbReference type="CDD" id="cd09277">
    <property type="entry name" value="RNase_HI_bacteria_like"/>
    <property type="match status" value="1"/>
</dbReference>
<dbReference type="Pfam" id="PF01693">
    <property type="entry name" value="Cauli_VI"/>
    <property type="match status" value="1"/>
</dbReference>
<dbReference type="Pfam" id="PF00075">
    <property type="entry name" value="RNase_H"/>
    <property type="match status" value="1"/>
</dbReference>
<accession>A0A168PPF2</accession>
<dbReference type="Gene3D" id="3.30.420.10">
    <property type="entry name" value="Ribonuclease H-like superfamily/Ribonuclease H"/>
    <property type="match status" value="1"/>
</dbReference>
<dbReference type="SUPFAM" id="SSF55658">
    <property type="entry name" value="L9 N-domain-like"/>
    <property type="match status" value="1"/>
</dbReference>
<dbReference type="InterPro" id="IPR036397">
    <property type="entry name" value="RNaseH_sf"/>
</dbReference>
<dbReference type="OrthoDB" id="9811552at2"/>
<dbReference type="InterPro" id="IPR009027">
    <property type="entry name" value="Ribosomal_bL9/RNase_H1_N"/>
</dbReference>
<sequence length="252" mass="28754">MVKKVYAIKEGYDFEKNEKVENIIVNTWGECLKCVKGVKGATYKSFKDTNSALEYLKGEDKLLKKSEGSYPKDCLHVYVDGSYNISTEMYSYALVAVKGNVVYYIESDAHSCEEGKNIRQISGELKAAVRGVQYALSKGEKKVVLFHDYEGTCKHALGLWERKEASSIKYYEEMNELMKNIEVIFVKVDSHTGDLFNELADEKCKEKLQIESKKSVQKWLMNNEIKTANDEVKNEILKIAPKGEKNIKVIDI</sequence>
<comment type="caution">
    <text evidence="2">The sequence shown here is derived from an EMBL/GenBank/DDBJ whole genome shotgun (WGS) entry which is preliminary data.</text>
</comment>
<feature type="domain" description="RNase H type-1" evidence="1">
    <location>
        <begin position="71"/>
        <end position="209"/>
    </location>
</feature>
<dbReference type="EMBL" id="LITT01000018">
    <property type="protein sequence ID" value="OAA87998.1"/>
    <property type="molecule type" value="Genomic_DNA"/>
</dbReference>